<reference evidence="4" key="2">
    <citation type="journal article" date="2023" name="IMA Fungus">
        <title>Comparative genomic study of the Penicillium genus elucidates a diverse pangenome and 15 lateral gene transfer events.</title>
        <authorList>
            <person name="Petersen C."/>
            <person name="Sorensen T."/>
            <person name="Nielsen M.R."/>
            <person name="Sondergaard T.E."/>
            <person name="Sorensen J.L."/>
            <person name="Fitzpatrick D.A."/>
            <person name="Frisvad J.C."/>
            <person name="Nielsen K.L."/>
        </authorList>
    </citation>
    <scope>NUCLEOTIDE SEQUENCE</scope>
    <source>
        <strain evidence="4">IBT 3081</strain>
    </source>
</reference>
<dbReference type="SUPFAM" id="SSF48403">
    <property type="entry name" value="Ankyrin repeat"/>
    <property type="match status" value="1"/>
</dbReference>
<dbReference type="PANTHER" id="PTHR24189">
    <property type="entry name" value="MYOTROPHIN"/>
    <property type="match status" value="1"/>
</dbReference>
<reference evidence="4" key="1">
    <citation type="submission" date="2022-12" db="EMBL/GenBank/DDBJ databases">
        <authorList>
            <person name="Petersen C."/>
        </authorList>
    </citation>
    <scope>NUCLEOTIDE SEQUENCE</scope>
    <source>
        <strain evidence="4">IBT 3081</strain>
    </source>
</reference>
<dbReference type="Gene3D" id="1.25.40.20">
    <property type="entry name" value="Ankyrin repeat-containing domain"/>
    <property type="match status" value="2"/>
</dbReference>
<dbReference type="InterPro" id="IPR002110">
    <property type="entry name" value="Ankyrin_rpt"/>
</dbReference>
<evidence type="ECO:0000256" key="1">
    <source>
        <dbReference type="ARBA" id="ARBA00022737"/>
    </source>
</evidence>
<dbReference type="OrthoDB" id="426293at2759"/>
<proteinExistence type="predicted"/>
<keyword evidence="1" id="KW-0677">Repeat</keyword>
<dbReference type="Proteomes" id="UP001147752">
    <property type="component" value="Unassembled WGS sequence"/>
</dbReference>
<evidence type="ECO:0000256" key="3">
    <source>
        <dbReference type="PROSITE-ProRule" id="PRU00023"/>
    </source>
</evidence>
<evidence type="ECO:0000256" key="2">
    <source>
        <dbReference type="ARBA" id="ARBA00023043"/>
    </source>
</evidence>
<dbReference type="AlphaFoldDB" id="A0A9W9S938"/>
<keyword evidence="5" id="KW-1185">Reference proteome</keyword>
<dbReference type="InterPro" id="IPR050745">
    <property type="entry name" value="Multifunctional_regulatory"/>
</dbReference>
<protein>
    <submittedName>
        <fullName evidence="4">Ankyrin</fullName>
    </submittedName>
</protein>
<keyword evidence="2 3" id="KW-0040">ANK repeat</keyword>
<dbReference type="PROSITE" id="PS50297">
    <property type="entry name" value="ANK_REP_REGION"/>
    <property type="match status" value="1"/>
</dbReference>
<dbReference type="Pfam" id="PF12796">
    <property type="entry name" value="Ank_2"/>
    <property type="match status" value="1"/>
</dbReference>
<dbReference type="PROSITE" id="PS50088">
    <property type="entry name" value="ANK_REPEAT"/>
    <property type="match status" value="1"/>
</dbReference>
<dbReference type="RefSeq" id="XP_056577834.1">
    <property type="nucleotide sequence ID" value="XM_056721584.1"/>
</dbReference>
<dbReference type="PANTHER" id="PTHR24189:SF50">
    <property type="entry name" value="ANKYRIN REPEAT AND SOCS BOX PROTEIN 2"/>
    <property type="match status" value="1"/>
</dbReference>
<organism evidence="4 5">
    <name type="scientific">Penicillium concentricum</name>
    <dbReference type="NCBI Taxonomy" id="293559"/>
    <lineage>
        <taxon>Eukaryota</taxon>
        <taxon>Fungi</taxon>
        <taxon>Dikarya</taxon>
        <taxon>Ascomycota</taxon>
        <taxon>Pezizomycotina</taxon>
        <taxon>Eurotiomycetes</taxon>
        <taxon>Eurotiomycetidae</taxon>
        <taxon>Eurotiales</taxon>
        <taxon>Aspergillaceae</taxon>
        <taxon>Penicillium</taxon>
    </lineage>
</organism>
<name>A0A9W9S938_9EURO</name>
<dbReference type="EMBL" id="JAPZBT010000002">
    <property type="protein sequence ID" value="KAJ5371848.1"/>
    <property type="molecule type" value="Genomic_DNA"/>
</dbReference>
<evidence type="ECO:0000313" key="5">
    <source>
        <dbReference type="Proteomes" id="UP001147752"/>
    </source>
</evidence>
<gene>
    <name evidence="4" type="ORF">N7517_003854</name>
</gene>
<comment type="caution">
    <text evidence="4">The sequence shown here is derived from an EMBL/GenBank/DDBJ whole genome shotgun (WGS) entry which is preliminary data.</text>
</comment>
<sequence>MLAAARDGQLGELQNHFKTWDTERTEEGAPATSRDHLWFKPLVSEQLEIFNELNRPKENTKKIHTDWYIRNRILVEASQKNRVNVVEYLLEQRDCPITSRAVQRAMMGNSFDVLELFLSHGWDINQPIQNNICTILRQVVSNENRVRWCLEHGANPNARSKDKIKDVLSHAACCASLSTLKLLDDHGADFARSNALQAAVKGPSERRMEIVRWLLDEKAFPINQREFEYDMEMFADRQSNGLATALHIAAETNSLDCLRFLLERGADAKLPDTLACTAEERGHKREHQEAVSLLRFWEG</sequence>
<dbReference type="GeneID" id="81460767"/>
<accession>A0A9W9S938</accession>
<dbReference type="InterPro" id="IPR036770">
    <property type="entry name" value="Ankyrin_rpt-contain_sf"/>
</dbReference>
<dbReference type="SMART" id="SM00248">
    <property type="entry name" value="ANK"/>
    <property type="match status" value="4"/>
</dbReference>
<feature type="repeat" description="ANK" evidence="3">
    <location>
        <begin position="241"/>
        <end position="273"/>
    </location>
</feature>
<evidence type="ECO:0000313" key="4">
    <source>
        <dbReference type="EMBL" id="KAJ5371848.1"/>
    </source>
</evidence>